<name>A0ACC3YKX8_COLTU</name>
<evidence type="ECO:0000313" key="2">
    <source>
        <dbReference type="Proteomes" id="UP000805649"/>
    </source>
</evidence>
<protein>
    <submittedName>
        <fullName evidence="1">CFEM domain-containing protein</fullName>
    </submittedName>
</protein>
<sequence length="541" mass="60568">MACKSLFAWVLLMLGVVLAQNASDPVATPQPTNETSSAFPSCALQCIFTEVVKSPCQTVENTTCVCTDQEFYKQAETCIMSGCTPPEGIATQKAKADYCHDPVRSQVTMLYGLRSLEVAAWLLVIFRFYARWASRLPFGRDDYVMMAVALIYIPQLVISQLMDDNAFGRDIWNVEWDKIILSLKLFFIQEPLYLLQLGLTKISILFLYLRIFPGRRFKLITYTFMAFVAGATCILVGGSIVECLPVGYFWEAWHTEYLIHTKKCLNLTVAVFSAAGLSIFQDIIMIILPIPPLLKTQLPTKDKIGVGIMFVLGLLITGASCLRLRFVNVAYSPNPFWDFEPALLWSLVELAMSFLVTSLPAMHNYHTRILKPKLRAFIDARREKSTPSQDTRSAPTGQSFGHPHLRTWLARRAQRRDENRFISTLAFTRVSWNSITDRNPSQSEEKLPSFAKTGGIAAKAPQITLEEIGVTPGSDDSLDEYQDRGARQENADSIIEERETVHALAWVGRPRAMETDASRRGGFTQRNSSPDATGVSGDSIV</sequence>
<dbReference type="EMBL" id="VUJX02000008">
    <property type="protein sequence ID" value="KAL0932554.1"/>
    <property type="molecule type" value="Genomic_DNA"/>
</dbReference>
<evidence type="ECO:0000313" key="1">
    <source>
        <dbReference type="EMBL" id="KAL0932554.1"/>
    </source>
</evidence>
<proteinExistence type="predicted"/>
<comment type="caution">
    <text evidence="1">The sequence shown here is derived from an EMBL/GenBank/DDBJ whole genome shotgun (WGS) entry which is preliminary data.</text>
</comment>
<gene>
    <name evidence="1" type="ORF">CTRU02_211517</name>
</gene>
<reference evidence="1 2" key="1">
    <citation type="journal article" date="2020" name="Phytopathology">
        <title>Genome Sequence Resources of Colletotrichum truncatum, C. plurivorum, C. musicola, and C. sojae: Four Species Pathogenic to Soybean (Glycine max).</title>
        <authorList>
            <person name="Rogerio F."/>
            <person name="Boufleur T.R."/>
            <person name="Ciampi-Guillardi M."/>
            <person name="Sukno S.A."/>
            <person name="Thon M.R."/>
            <person name="Massola Junior N.S."/>
            <person name="Baroncelli R."/>
        </authorList>
    </citation>
    <scope>NUCLEOTIDE SEQUENCE [LARGE SCALE GENOMIC DNA]</scope>
    <source>
        <strain evidence="1 2">CMES1059</strain>
    </source>
</reference>
<keyword evidence="2" id="KW-1185">Reference proteome</keyword>
<accession>A0ACC3YKX8</accession>
<organism evidence="1 2">
    <name type="scientific">Colletotrichum truncatum</name>
    <name type="common">Anthracnose fungus</name>
    <name type="synonym">Colletotrichum capsici</name>
    <dbReference type="NCBI Taxonomy" id="5467"/>
    <lineage>
        <taxon>Eukaryota</taxon>
        <taxon>Fungi</taxon>
        <taxon>Dikarya</taxon>
        <taxon>Ascomycota</taxon>
        <taxon>Pezizomycotina</taxon>
        <taxon>Sordariomycetes</taxon>
        <taxon>Hypocreomycetidae</taxon>
        <taxon>Glomerellales</taxon>
        <taxon>Glomerellaceae</taxon>
        <taxon>Colletotrichum</taxon>
        <taxon>Colletotrichum truncatum species complex</taxon>
    </lineage>
</organism>
<dbReference type="Proteomes" id="UP000805649">
    <property type="component" value="Unassembled WGS sequence"/>
</dbReference>